<comment type="subcellular location">
    <subcellularLocation>
        <location evidence="1">Periplasm</location>
    </subcellularLocation>
</comment>
<dbReference type="PRINTS" id="PR00909">
    <property type="entry name" value="SPERMDNBNDNG"/>
</dbReference>
<keyword evidence="3" id="KW-0732">Signal</keyword>
<dbReference type="AlphaFoldDB" id="A0A9W6UVF9"/>
<dbReference type="SUPFAM" id="SSF53850">
    <property type="entry name" value="Periplasmic binding protein-like II"/>
    <property type="match status" value="1"/>
</dbReference>
<keyword evidence="2" id="KW-0813">Transport</keyword>
<name>A0A9W6UVF9_9ACTN</name>
<dbReference type="PANTHER" id="PTHR30222">
    <property type="entry name" value="SPERMIDINE/PUTRESCINE-BINDING PERIPLASMIC PROTEIN"/>
    <property type="match status" value="1"/>
</dbReference>
<dbReference type="InterPro" id="IPR001188">
    <property type="entry name" value="Sperm_putr-bd"/>
</dbReference>
<protein>
    <submittedName>
        <fullName evidence="5">Spermidine/putrescine ABC transporter substrate-binding protein</fullName>
    </submittedName>
</protein>
<evidence type="ECO:0000313" key="6">
    <source>
        <dbReference type="Proteomes" id="UP001165124"/>
    </source>
</evidence>
<dbReference type="GO" id="GO:0019808">
    <property type="term" value="F:polyamine binding"/>
    <property type="evidence" value="ECO:0007669"/>
    <property type="project" value="InterPro"/>
</dbReference>
<evidence type="ECO:0000313" key="5">
    <source>
        <dbReference type="EMBL" id="GLW62645.1"/>
    </source>
</evidence>
<organism evidence="5 6">
    <name type="scientific">Actinomadura rubrobrunea</name>
    <dbReference type="NCBI Taxonomy" id="115335"/>
    <lineage>
        <taxon>Bacteria</taxon>
        <taxon>Bacillati</taxon>
        <taxon>Actinomycetota</taxon>
        <taxon>Actinomycetes</taxon>
        <taxon>Streptosporangiales</taxon>
        <taxon>Thermomonosporaceae</taxon>
        <taxon>Actinomadura</taxon>
    </lineage>
</organism>
<evidence type="ECO:0000256" key="2">
    <source>
        <dbReference type="ARBA" id="ARBA00022448"/>
    </source>
</evidence>
<sequence length="466" mass="50258">MTGPASVRRAARAGAVRVRGGVIPRPETLRCAGERVGAGTARPAGCRRQPAAADTSAIGSDMRLRAKVLASGTAAVLATTLGACSGDEGQPVGTVRVASSLGPGEGALNLVTLPGYIENGGSDPRVDWVTPFQERTGCKVGLKVVGTVQEMTEVMQKKSRRYDGVAAPPEVAGQLIESKDVAPVNPGLIDGYRKLEPRLRNLLKRGKTVYGVPYVWGTNLLMYDTRSVQPAPTSWAALFDPDQARRYSGRLVMRDSPLTIAEAALYLRSKRRKLGIKDPYSLTRRQLDAAARVLAEQRPHVKMYWGLPADPVSAFAGGEAAVGQVWPYQVDVLSRAGKPVQGVAPSEGVTGWMNAWMIGARAEHPNCMYQWLQWTISPDVQQQIAEWSGVAPANPQACGGDRLRAAFCNAYHVGDRDYLDKVIFAHTPSRQCGTGDGAAKGRRDCTDYAEWTKAWYEATKGGKRMP</sequence>
<comment type="caution">
    <text evidence="5">The sequence shown here is derived from an EMBL/GenBank/DDBJ whole genome shotgun (WGS) entry which is preliminary data.</text>
</comment>
<dbReference type="EMBL" id="BSRZ01000001">
    <property type="protein sequence ID" value="GLW62645.1"/>
    <property type="molecule type" value="Genomic_DNA"/>
</dbReference>
<dbReference type="Gene3D" id="3.40.190.10">
    <property type="entry name" value="Periplasmic binding protein-like II"/>
    <property type="match status" value="2"/>
</dbReference>
<keyword evidence="6" id="KW-1185">Reference proteome</keyword>
<dbReference type="GO" id="GO:0015846">
    <property type="term" value="P:polyamine transport"/>
    <property type="evidence" value="ECO:0007669"/>
    <property type="project" value="InterPro"/>
</dbReference>
<evidence type="ECO:0000256" key="4">
    <source>
        <dbReference type="ARBA" id="ARBA00022764"/>
    </source>
</evidence>
<dbReference type="Pfam" id="PF13416">
    <property type="entry name" value="SBP_bac_8"/>
    <property type="match status" value="1"/>
</dbReference>
<proteinExistence type="predicted"/>
<gene>
    <name evidence="5" type="ORF">Arub01_08890</name>
</gene>
<evidence type="ECO:0000256" key="3">
    <source>
        <dbReference type="ARBA" id="ARBA00022729"/>
    </source>
</evidence>
<dbReference type="Proteomes" id="UP001165124">
    <property type="component" value="Unassembled WGS sequence"/>
</dbReference>
<dbReference type="PANTHER" id="PTHR30222:SF18">
    <property type="entry name" value="BIFUNCTIONAL POLYHYDROXYBUTYRATE SYNTHASE _ ABC TRANSPORTER PERIPLASMIC BINDING PROTEIN-RELATED"/>
    <property type="match status" value="1"/>
</dbReference>
<keyword evidence="4" id="KW-0574">Periplasm</keyword>
<dbReference type="CDD" id="cd13588">
    <property type="entry name" value="PBP2_polyamine_1"/>
    <property type="match status" value="1"/>
</dbReference>
<dbReference type="GO" id="GO:0042597">
    <property type="term" value="C:periplasmic space"/>
    <property type="evidence" value="ECO:0007669"/>
    <property type="project" value="UniProtKB-SubCell"/>
</dbReference>
<reference evidence="5" key="1">
    <citation type="submission" date="2023-02" db="EMBL/GenBank/DDBJ databases">
        <title>Actinomadura rubrobrunea NBRC 14622.</title>
        <authorList>
            <person name="Ichikawa N."/>
            <person name="Sato H."/>
            <person name="Tonouchi N."/>
        </authorList>
    </citation>
    <scope>NUCLEOTIDE SEQUENCE</scope>
    <source>
        <strain evidence="5">NBRC 14622</strain>
    </source>
</reference>
<dbReference type="InterPro" id="IPR006059">
    <property type="entry name" value="SBP"/>
</dbReference>
<evidence type="ECO:0000256" key="1">
    <source>
        <dbReference type="ARBA" id="ARBA00004418"/>
    </source>
</evidence>
<accession>A0A9W6UVF9</accession>